<dbReference type="EMBL" id="ASQA01000035">
    <property type="protein sequence ID" value="ETT82095.1"/>
    <property type="molecule type" value="Genomic_DNA"/>
</dbReference>
<protein>
    <recommendedName>
        <fullName evidence="4">Lipoprotein</fullName>
    </recommendedName>
</protein>
<dbReference type="Proteomes" id="UP000019062">
    <property type="component" value="Unassembled WGS sequence"/>
</dbReference>
<dbReference type="PROSITE" id="PS51257">
    <property type="entry name" value="PROKAR_LIPOPROTEIN"/>
    <property type="match status" value="1"/>
</dbReference>
<evidence type="ECO:0000313" key="3">
    <source>
        <dbReference type="Proteomes" id="UP000019062"/>
    </source>
</evidence>
<evidence type="ECO:0000256" key="1">
    <source>
        <dbReference type="SAM" id="SignalP"/>
    </source>
</evidence>
<comment type="caution">
    <text evidence="2">The sequence shown here is derived from an EMBL/GenBank/DDBJ whole genome shotgun (WGS) entry which is preliminary data.</text>
</comment>
<sequence>MKQILLVLAACLSVFVLTGCSEKVDKELSENYIQHLELSKREKSLIQAVTGDGDNPTFIHEFKVDEKWKSVKLWVEKYEYGQLKEKDAVAISVGIEEKGKFVVSFRRLPNGKPNAIVRVSLIDDKAIYSSEGNIKLPKTGSSGSANIVSEKVKVGQDMVLAQVIYSKQDQNISIGDWNLYNNPNELAEKTSKYPAVYFVLCSFSEKNM</sequence>
<keyword evidence="1" id="KW-0732">Signal</keyword>
<dbReference type="eggNOG" id="ENOG5033K0F">
    <property type="taxonomic scope" value="Bacteria"/>
</dbReference>
<dbReference type="AlphaFoldDB" id="W4ENG2"/>
<evidence type="ECO:0008006" key="4">
    <source>
        <dbReference type="Google" id="ProtNLM"/>
    </source>
</evidence>
<dbReference type="RefSeq" id="WP_038189044.1">
    <property type="nucleotide sequence ID" value="NZ_ASQA01000035.1"/>
</dbReference>
<organism evidence="2 3">
    <name type="scientific">Viridibacillus arenosi FSL R5-213</name>
    <dbReference type="NCBI Taxonomy" id="1227360"/>
    <lineage>
        <taxon>Bacteria</taxon>
        <taxon>Bacillati</taxon>
        <taxon>Bacillota</taxon>
        <taxon>Bacilli</taxon>
        <taxon>Bacillales</taxon>
        <taxon>Caryophanaceae</taxon>
        <taxon>Viridibacillus</taxon>
    </lineage>
</organism>
<keyword evidence="3" id="KW-1185">Reference proteome</keyword>
<name>W4ENG2_9BACL</name>
<proteinExistence type="predicted"/>
<feature type="signal peptide" evidence="1">
    <location>
        <begin position="1"/>
        <end position="18"/>
    </location>
</feature>
<accession>W4ENG2</accession>
<gene>
    <name evidence="2" type="ORF">C176_18026</name>
</gene>
<evidence type="ECO:0000313" key="2">
    <source>
        <dbReference type="EMBL" id="ETT82095.1"/>
    </source>
</evidence>
<reference evidence="2 3" key="1">
    <citation type="journal article" date="2014" name="BMC Genomics">
        <title>Genomic comparison of sporeforming bacilli isolated from milk.</title>
        <authorList>
            <person name="Moreno Switt A.I."/>
            <person name="Andrus A.D."/>
            <person name="Ranieri M.L."/>
            <person name="Orsi R.H."/>
            <person name="Ivy R."/>
            <person name="den Bakker H.C."/>
            <person name="Martin N.H."/>
            <person name="Wiedmann M."/>
            <person name="Boor K.J."/>
        </authorList>
    </citation>
    <scope>NUCLEOTIDE SEQUENCE [LARGE SCALE GENOMIC DNA]</scope>
    <source>
        <strain evidence="2 3">FSL R5-213</strain>
    </source>
</reference>
<feature type="chain" id="PRO_5039373322" description="Lipoprotein" evidence="1">
    <location>
        <begin position="19"/>
        <end position="208"/>
    </location>
</feature>